<dbReference type="Pfam" id="PF25496">
    <property type="entry name" value="URGCP"/>
    <property type="match status" value="1"/>
</dbReference>
<dbReference type="Pfam" id="PF25974">
    <property type="entry name" value="URGCP_9th"/>
    <property type="match status" value="1"/>
</dbReference>
<evidence type="ECO:0000313" key="6">
    <source>
        <dbReference type="RefSeq" id="XP_041432674.1"/>
    </source>
</evidence>
<organism evidence="5 6">
    <name type="scientific">Xenopus laevis</name>
    <name type="common">African clawed frog</name>
    <dbReference type="NCBI Taxonomy" id="8355"/>
    <lineage>
        <taxon>Eukaryota</taxon>
        <taxon>Metazoa</taxon>
        <taxon>Chordata</taxon>
        <taxon>Craniata</taxon>
        <taxon>Vertebrata</taxon>
        <taxon>Euteleostomi</taxon>
        <taxon>Amphibia</taxon>
        <taxon>Batrachia</taxon>
        <taxon>Anura</taxon>
        <taxon>Pipoidea</taxon>
        <taxon>Pipidae</taxon>
        <taxon>Xenopodinae</taxon>
        <taxon>Xenopus</taxon>
        <taxon>Xenopus</taxon>
    </lineage>
</organism>
<dbReference type="PANTHER" id="PTHR14819">
    <property type="entry name" value="GTP-BINDING"/>
    <property type="match status" value="1"/>
</dbReference>
<dbReference type="InterPro" id="IPR057365">
    <property type="entry name" value="URGCP"/>
</dbReference>
<dbReference type="PROSITE" id="PS50209">
    <property type="entry name" value="CARD"/>
    <property type="match status" value="1"/>
</dbReference>
<dbReference type="SUPFAM" id="SSF52540">
    <property type="entry name" value="P-loop containing nucleoside triphosphate hydrolases"/>
    <property type="match status" value="1"/>
</dbReference>
<dbReference type="Gene3D" id="3.40.50.300">
    <property type="entry name" value="P-loop containing nucleotide triphosphate hydrolases"/>
    <property type="match status" value="1"/>
</dbReference>
<evidence type="ECO:0000256" key="1">
    <source>
        <dbReference type="ARBA" id="ARBA00006828"/>
    </source>
</evidence>
<dbReference type="Pfam" id="PF25683">
    <property type="entry name" value="URGCP_GTPase"/>
    <property type="match status" value="1"/>
</dbReference>
<name>A0A8J1LTN1_XENLA</name>
<dbReference type="CDD" id="cd01671">
    <property type="entry name" value="CARD"/>
    <property type="match status" value="1"/>
</dbReference>
<keyword evidence="5" id="KW-1185">Reference proteome</keyword>
<dbReference type="InterPro" id="IPR058641">
    <property type="entry name" value="GVIN1_dom"/>
</dbReference>
<dbReference type="PANTHER" id="PTHR14819:SF13">
    <property type="entry name" value="INTERFERON-INDUCED VERY LARGE GTPASE 1"/>
    <property type="match status" value="1"/>
</dbReference>
<sequence>MPLLNTNVTGWDSLIPLNTRNKSSMNQTQDNGTFGAASSQGEHNEDNSGIPQTMQENKINDVHDRSRHSQTPIAMESASDRIRKLRKEIDKTLQPNINEFLDELDMELLLSKDEYFTIDSKNDEKAKIRTLINIILMKEEKICERFLQLLQKDHSDKYKGGNTGISRDKTTLYRDLLKKMNMDPYETKKLTLQDILQINQECLQKTDDWQRESAAWNFIHKIIGLNETARNINSISKNESEDPQDDLDDITCDSSNSVHPLDVLCLVLHCCDHFLQQEIILKMSMCQFAVPLLLPDVDGPGCTFMLWGMREIVKTWRPQSLAETKGFVQSNLVQISMPTFSFVRLGKHSFHKSNILNQVLSPAQHTHDFFVHSNMEGGNVTREISEGLVEISWYFPAGKSKSDIFSEPVAFANLHGNLEENLKEFAFLTQISSAVFIFVQNIDQHLYDFLSQYENSQTNFVIIINKNVKTGKSTKLTNTTVLAISSEDSGAIKANRIRAAAAYFIKKECRVLSLENMSQTASKLGISVDENVTECQNAKADAKAITEEIKDVAEYKKKTMKLQGDLWRKLAKLGKEMCQIKQQGDKHGESYKLELQKQCAEIREKQYQCEMPNGISKFIDSIMKRSITENHYFFKWLRFYLDTSAMNNCSALKAEYQQKSNSPSMIELSGFNQKISDSSLGIEHFLREVGQIYEAEYFMLKGENARKRKFTQLPAFAADLLLGGFPLELIDGDASNIPLQWLQDVLHELDNKTGKCCRMGVITVLGVQSTGKSTLLNTMFGLQFPVSSGRCTRGAFMTLMKVRENFQGELGCEFILVIDTEGLRAPELTSLENSYEHDNELATLVAGLSDTVIVNMSMENTSEMKDILQIVVHAFLRMKEIGRKPNCHFVHQNVSDVSAHEKTRRDRLKLLEHLNEMTKLVANMEKKTIFTAFHDIMMYDQEKDSFYIPGLWNGVPPMASISTAYSETIFELKAYLIECMKNKGHRVLDFIEWIKSLWNAVKHENFIFSFRNSLVANAYNQLAKKYSEMEWKFTKTIHKWLVETETVIKNQNAQMVDSEGTKCINKVYSILSEEEKNMKEELEKYFSNDNKDASLVERYKAEFLTSVSCLRKKLESSSLNKCAEIIHIQKEILKIRNFISIFKEVIDKKVNNLVIKFREEKCKPNENTLEEEFELMWADTILELNVTALPELNIELNLLAQLKKEMASRGSSVNQRLNSVNQLPQQEKLHLHESHAICLLKHVKSLHILDSAAGDKLEEFLMSLSHKCSEYIKNKLHSKSDYNETYGMELLNLINSICKENKDLQISADIELELKLFILGNALCDFQNMHKEFAKKNDPVICLGEMKPKYCKCFQYLFQEKNEIWERAKHFCELWLKPALIKQVNRKIGYEIVDHILLDCSQSNQFSTRMYFQFTVMKYLLEKTNFSDYLEYICDYETFVKKWINNCIIEKCDFHHMQALILSNITKKIKVILNENSQKTSDFLVQLKERLKRDLVLSDDMDVFHLKEDTNIKEFVENLEKSLGDTEAKIISEMKAADKETILSNVVVKPVDELFKKVFGCGKQCPFCKAPCEAGGADHKSHFASIHRPTGLGKYRTLLTQDLCHEICSTNISGNKSFLHGSASSCPYKEYKTVYPDWEIPPDPSFEASDYWKYVIKTFNEQFAKEYEARPAEYPEEWNTITKAQAQSCLNTAFGIK</sequence>
<evidence type="ECO:0000259" key="3">
    <source>
        <dbReference type="PROSITE" id="PS50209"/>
    </source>
</evidence>
<dbReference type="PROSITE" id="PS51717">
    <property type="entry name" value="G_VLIG"/>
    <property type="match status" value="1"/>
</dbReference>
<evidence type="ECO:0000256" key="2">
    <source>
        <dbReference type="SAM" id="MobiDB-lite"/>
    </source>
</evidence>
<dbReference type="Pfam" id="PF00619">
    <property type="entry name" value="CARD"/>
    <property type="match status" value="1"/>
</dbReference>
<reference evidence="6" key="1">
    <citation type="submission" date="2025-08" db="UniProtKB">
        <authorList>
            <consortium name="RefSeq"/>
        </authorList>
    </citation>
    <scope>IDENTIFICATION</scope>
    <source>
        <strain evidence="6">J_2021</strain>
        <tissue evidence="6">Erythrocytes</tissue>
    </source>
</reference>
<feature type="region of interest" description="Disordered" evidence="2">
    <location>
        <begin position="19"/>
        <end position="52"/>
    </location>
</feature>
<dbReference type="GeneID" id="108701733"/>
<dbReference type="Gene3D" id="1.10.533.10">
    <property type="entry name" value="Death Domain, Fas"/>
    <property type="match status" value="1"/>
</dbReference>
<dbReference type="InterPro" id="IPR027417">
    <property type="entry name" value="P-loop_NTPase"/>
</dbReference>
<dbReference type="GO" id="GO:0042981">
    <property type="term" value="P:regulation of apoptotic process"/>
    <property type="evidence" value="ECO:0007669"/>
    <property type="project" value="InterPro"/>
</dbReference>
<evidence type="ECO:0000313" key="5">
    <source>
        <dbReference type="Proteomes" id="UP000186698"/>
    </source>
</evidence>
<feature type="domain" description="VLIG-type G" evidence="4">
    <location>
        <begin position="756"/>
        <end position="998"/>
    </location>
</feature>
<accession>A0A8J1LTN1</accession>
<dbReference type="OrthoDB" id="1597724at2759"/>
<dbReference type="InterPro" id="IPR030383">
    <property type="entry name" value="G_VLIG_dom"/>
</dbReference>
<proteinExistence type="inferred from homology"/>
<evidence type="ECO:0000259" key="4">
    <source>
        <dbReference type="PROSITE" id="PS51717"/>
    </source>
</evidence>
<protein>
    <submittedName>
        <fullName evidence="6">Interferon-induced very large GTPase 1 isoform X1</fullName>
    </submittedName>
</protein>
<feature type="domain" description="CARD" evidence="3">
    <location>
        <begin position="74"/>
        <end position="152"/>
    </location>
</feature>
<dbReference type="InterPro" id="IPR001315">
    <property type="entry name" value="CARD"/>
</dbReference>
<dbReference type="InterPro" id="IPR011029">
    <property type="entry name" value="DEATH-like_dom_sf"/>
</dbReference>
<comment type="similarity">
    <text evidence="1">Belongs to the TRAFAC class dynamin-like GTPase superfamily. Very large inducible GTPase (VLIG) family.</text>
</comment>
<gene>
    <name evidence="6" type="primary">LOC108701733</name>
</gene>
<dbReference type="Proteomes" id="UP000186698">
    <property type="component" value="Chromosome 9_10L"/>
</dbReference>
<dbReference type="GO" id="GO:0005525">
    <property type="term" value="F:GTP binding"/>
    <property type="evidence" value="ECO:0007669"/>
    <property type="project" value="InterPro"/>
</dbReference>
<dbReference type="SUPFAM" id="SSF47986">
    <property type="entry name" value="DEATH domain"/>
    <property type="match status" value="1"/>
</dbReference>
<dbReference type="RefSeq" id="XP_041432674.1">
    <property type="nucleotide sequence ID" value="XM_041576740.1"/>
</dbReference>
<dbReference type="InterPro" id="IPR052986">
    <property type="entry name" value="VLIG_GTPase"/>
</dbReference>